<feature type="region of interest" description="Disordered" evidence="2">
    <location>
        <begin position="292"/>
        <end position="502"/>
    </location>
</feature>
<reference evidence="3" key="2">
    <citation type="submission" date="2020-06" db="EMBL/GenBank/DDBJ databases">
        <title>Helianthus annuus Genome sequencing and assembly Release 2.</title>
        <authorList>
            <person name="Gouzy J."/>
            <person name="Langlade N."/>
            <person name="Munos S."/>
        </authorList>
    </citation>
    <scope>NUCLEOTIDE SEQUENCE</scope>
    <source>
        <tissue evidence="3">Leaves</tissue>
    </source>
</reference>
<accession>A0A9K3HDC0</accession>
<evidence type="ECO:0000256" key="1">
    <source>
        <dbReference type="SAM" id="Coils"/>
    </source>
</evidence>
<feature type="region of interest" description="Disordered" evidence="2">
    <location>
        <begin position="653"/>
        <end position="681"/>
    </location>
</feature>
<organism evidence="3 4">
    <name type="scientific">Helianthus annuus</name>
    <name type="common">Common sunflower</name>
    <dbReference type="NCBI Taxonomy" id="4232"/>
    <lineage>
        <taxon>Eukaryota</taxon>
        <taxon>Viridiplantae</taxon>
        <taxon>Streptophyta</taxon>
        <taxon>Embryophyta</taxon>
        <taxon>Tracheophyta</taxon>
        <taxon>Spermatophyta</taxon>
        <taxon>Magnoliopsida</taxon>
        <taxon>eudicotyledons</taxon>
        <taxon>Gunneridae</taxon>
        <taxon>Pentapetalae</taxon>
        <taxon>asterids</taxon>
        <taxon>campanulids</taxon>
        <taxon>Asterales</taxon>
        <taxon>Asteraceae</taxon>
        <taxon>Asteroideae</taxon>
        <taxon>Heliantheae alliance</taxon>
        <taxon>Heliantheae</taxon>
        <taxon>Helianthus</taxon>
    </lineage>
</organism>
<name>A0A9K3HDC0_HELAN</name>
<feature type="compositionally biased region" description="Basic and acidic residues" evidence="2">
    <location>
        <begin position="308"/>
        <end position="318"/>
    </location>
</feature>
<keyword evidence="4" id="KW-1185">Reference proteome</keyword>
<feature type="compositionally biased region" description="Low complexity" evidence="2">
    <location>
        <begin position="319"/>
        <end position="330"/>
    </location>
</feature>
<evidence type="ECO:0000313" key="3">
    <source>
        <dbReference type="EMBL" id="KAF5774339.1"/>
    </source>
</evidence>
<dbReference type="EMBL" id="MNCJ02000328">
    <property type="protein sequence ID" value="KAF5774339.1"/>
    <property type="molecule type" value="Genomic_DNA"/>
</dbReference>
<protein>
    <submittedName>
        <fullName evidence="3">Uncharacterized protein</fullName>
    </submittedName>
</protein>
<feature type="compositionally biased region" description="Gly residues" evidence="2">
    <location>
        <begin position="351"/>
        <end position="371"/>
    </location>
</feature>
<comment type="caution">
    <text evidence="3">The sequence shown here is derived from an EMBL/GenBank/DDBJ whole genome shotgun (WGS) entry which is preliminary data.</text>
</comment>
<feature type="compositionally biased region" description="Acidic residues" evidence="2">
    <location>
        <begin position="379"/>
        <end position="391"/>
    </location>
</feature>
<feature type="compositionally biased region" description="Polar residues" evidence="2">
    <location>
        <begin position="473"/>
        <end position="485"/>
    </location>
</feature>
<keyword evidence="1" id="KW-0175">Coiled coil</keyword>
<feature type="coiled-coil region" evidence="1">
    <location>
        <begin position="552"/>
        <end position="586"/>
    </location>
</feature>
<feature type="compositionally biased region" description="Low complexity" evidence="2">
    <location>
        <begin position="669"/>
        <end position="681"/>
    </location>
</feature>
<reference evidence="3" key="1">
    <citation type="journal article" date="2017" name="Nature">
        <title>The sunflower genome provides insights into oil metabolism, flowering and Asterid evolution.</title>
        <authorList>
            <person name="Badouin H."/>
            <person name="Gouzy J."/>
            <person name="Grassa C.J."/>
            <person name="Murat F."/>
            <person name="Staton S.E."/>
            <person name="Cottret L."/>
            <person name="Lelandais-Briere C."/>
            <person name="Owens G.L."/>
            <person name="Carrere S."/>
            <person name="Mayjonade B."/>
            <person name="Legrand L."/>
            <person name="Gill N."/>
            <person name="Kane N.C."/>
            <person name="Bowers J.E."/>
            <person name="Hubner S."/>
            <person name="Bellec A."/>
            <person name="Berard A."/>
            <person name="Berges H."/>
            <person name="Blanchet N."/>
            <person name="Boniface M.C."/>
            <person name="Brunel D."/>
            <person name="Catrice O."/>
            <person name="Chaidir N."/>
            <person name="Claudel C."/>
            <person name="Donnadieu C."/>
            <person name="Faraut T."/>
            <person name="Fievet G."/>
            <person name="Helmstetter N."/>
            <person name="King M."/>
            <person name="Knapp S.J."/>
            <person name="Lai Z."/>
            <person name="Le Paslier M.C."/>
            <person name="Lippi Y."/>
            <person name="Lorenzon L."/>
            <person name="Mandel J.R."/>
            <person name="Marage G."/>
            <person name="Marchand G."/>
            <person name="Marquand E."/>
            <person name="Bret-Mestries E."/>
            <person name="Morien E."/>
            <person name="Nambeesan S."/>
            <person name="Nguyen T."/>
            <person name="Pegot-Espagnet P."/>
            <person name="Pouilly N."/>
            <person name="Raftis F."/>
            <person name="Sallet E."/>
            <person name="Schiex T."/>
            <person name="Thomas J."/>
            <person name="Vandecasteele C."/>
            <person name="Vares D."/>
            <person name="Vear F."/>
            <person name="Vautrin S."/>
            <person name="Crespi M."/>
            <person name="Mangin B."/>
            <person name="Burke J.M."/>
            <person name="Salse J."/>
            <person name="Munos S."/>
            <person name="Vincourt P."/>
            <person name="Rieseberg L.H."/>
            <person name="Langlade N.B."/>
        </authorList>
    </citation>
    <scope>NUCLEOTIDE SEQUENCE</scope>
    <source>
        <tissue evidence="3">Leaves</tissue>
    </source>
</reference>
<evidence type="ECO:0000256" key="2">
    <source>
        <dbReference type="SAM" id="MobiDB-lite"/>
    </source>
</evidence>
<feature type="region of interest" description="Disordered" evidence="2">
    <location>
        <begin position="8"/>
        <end position="30"/>
    </location>
</feature>
<dbReference type="AlphaFoldDB" id="A0A9K3HDC0"/>
<gene>
    <name evidence="3" type="ORF">HanXRQr2_Chr13g0599191</name>
</gene>
<dbReference type="Proteomes" id="UP000215914">
    <property type="component" value="Unassembled WGS sequence"/>
</dbReference>
<feature type="compositionally biased region" description="Basic and acidic residues" evidence="2">
    <location>
        <begin position="18"/>
        <end position="30"/>
    </location>
</feature>
<evidence type="ECO:0000313" key="4">
    <source>
        <dbReference type="Proteomes" id="UP000215914"/>
    </source>
</evidence>
<proteinExistence type="predicted"/>
<sequence>MWIHELMAPKEGKRKPATKKENKTEEEIMSEKRHNQIAYLDPEEKLAELKDITKWIRESRINYAVTFSTPVYKSLIKAFWDSASVVQVDGKDVIRGRVNNLDVIVSPDILNEVLQLQDHPDAPDSIPIMCTRGCLLRMKCTGDIFSTQINKGDLPLRYKFLLHVLIQCLSNRRAGYDMAGNDLVGFMVALVLNKPFSISRYIFGNMKENMTRTGSRITGNKFWMYPRFLQMVMNVQHPGLPKADNDVLKIEAMNFNSLRIIKNLAHKRYKESDPPRKLFGALGNTAYVAPEENKWRHNDSESDDEEPELKRRMSEKFGPDPIDSDSSGSDSDNEGGDGGDIGAVGASSVGTTGGTSAGGTSAGGTSAGGVSAGDTSAGGDDEAESDSDDDHLIEPGYEMYLDERGVKRFRRIRQEDDPEYVPSDSEAERLRKRKPEKSAEHQKKKKSRRYLSTSTRESVPQAPIQEPPVVSSAPETQTVSPQAIPQRSMAETIRATTSQPSGERQRIFLEMTQEEKNNFLFSQLEVAADRIQRQTDFIRITKNDQITHQVDIDRLKSTVGEQQAVIQRQQAEIDQLKAENVRLRVADEERQRSSSVLQKLVEDLKSRCDVMKEWYDSRNTTILEGAKKLNAGYDFLRSRVATLWEDRCKQQEILKKRDDDPEDQGNPDPSVTSQQPTTATSSAIVVAQPQTVESTQGTSSGAAEKVQQIEDTSYIPSSADLALQVIHPFTGELLEEGEIVEDLSQQQLITLNAMRDVDDDEIEKMPSEPESSNANNIEEIVFKGNVKKSSYVRQDGTEFAPFDEDWLKDNVEDIDEHLKNRDSSDNATDAFSAWRQRFLSKASKPVPEAAQVDYLRFEKVKPSGRILCWMFVKEIHCVAIKREFGIQYFRSLLSILSLPFYDVAALTKIDLINRSKYDGATLFERLIRMNKKSGWKDKSYKPQFPIYQQIKFTLDPATNTGRYKLIYEPAKVVDKIPLMPMRQDFLGEMRLWCYDSDTHEAVIVFNGDQENFRMLDPMWIVNMSASDINKLYRHDIFYEDKDAHQALKFQRVACFCYYRGIHSGSSWSERH</sequence>
<dbReference type="Gramene" id="mRNA:HanXRQr2_Chr13g0599191">
    <property type="protein sequence ID" value="mRNA:HanXRQr2_Chr13g0599191"/>
    <property type="gene ID" value="HanXRQr2_Chr13g0599191"/>
</dbReference>